<dbReference type="InterPro" id="IPR011006">
    <property type="entry name" value="CheY-like_superfamily"/>
</dbReference>
<comment type="caution">
    <text evidence="1">The sequence shown here is derived from an EMBL/GenBank/DDBJ whole genome shotgun (WGS) entry which is preliminary data.</text>
</comment>
<protein>
    <recommendedName>
        <fullName evidence="3">Response regulator</fullName>
    </recommendedName>
</protein>
<proteinExistence type="predicted"/>
<reference evidence="1" key="2">
    <citation type="submission" date="2022-11" db="EMBL/GenBank/DDBJ databases">
        <title>Draft genome sequencing of Pseudomonas atacamensis RS3R1.</title>
        <authorList>
            <person name="Furuya T."/>
            <person name="Kaneko H."/>
        </authorList>
    </citation>
    <scope>NUCLEOTIDE SEQUENCE</scope>
    <source>
        <strain evidence="1">RS3R-1</strain>
    </source>
</reference>
<dbReference type="SUPFAM" id="SSF56112">
    <property type="entry name" value="Protein kinase-like (PK-like)"/>
    <property type="match status" value="1"/>
</dbReference>
<dbReference type="EMBL" id="BSCQ01000057">
    <property type="protein sequence ID" value="GLH46225.1"/>
    <property type="molecule type" value="Genomic_DNA"/>
</dbReference>
<evidence type="ECO:0008006" key="3">
    <source>
        <dbReference type="Google" id="ProtNLM"/>
    </source>
</evidence>
<evidence type="ECO:0000313" key="2">
    <source>
        <dbReference type="Proteomes" id="UP001145022"/>
    </source>
</evidence>
<name>A0ABQ5PRN8_9PSED</name>
<sequence>MNILIVEDDADFVEDITKRISSICRDPVFTTVMSRDSAIETIRNEFFDIIFLDLRIPTHDGAMDSTPENGRAVLDYSLTMAPGTPIFILTGSPSEEFLPDIWELNHSVNIWGQGPPLQVIGFQQKHRIAQLDKKIAPYIHGCINACDVEIDTAETLPIADSRLIKIFTRTVGGCFCKVDLIPGGMSGAHVYSLLVTDEQGAKIHNAIAKLSKASVIANEVERYDHFILRLDAGATPRKLLVLSHGARDISGVFYSLADTYTKNAFTFISSCPPQLVPSIAQLMKKWREAAYQKRTTIKFIRQQFIDDNKFEEIKHLISHNWIDNFEASPIQVNWGCTHGDLHGFNILVTDALIPILIDYGDVSENACSVDPITLELSSLFHLNSPMKGQGWPSTTTANAWGQDEFIDDACPAPEFLKSCHEWAESTAVGRRERSAVAYGYLVRQLKYDDCDQSLVNALLVGVKRLYDRG</sequence>
<dbReference type="Proteomes" id="UP001145022">
    <property type="component" value="Unassembled WGS sequence"/>
</dbReference>
<reference evidence="1" key="1">
    <citation type="journal article" date="2021" name="Sci. Rep.">
        <title>An efficient direct screening system for microorganisms that activate plant immune responses based on plant-microbe interactions using cultured plant cells.</title>
        <authorList>
            <person name="Kurokawa M."/>
            <person name="Nakano M."/>
            <person name="Kitahata N."/>
            <person name="Kuchitsu K."/>
            <person name="Furuya T."/>
        </authorList>
    </citation>
    <scope>NUCLEOTIDE SEQUENCE</scope>
    <source>
        <strain evidence="1">RS3R-1</strain>
    </source>
</reference>
<dbReference type="CDD" id="cd00156">
    <property type="entry name" value="REC"/>
    <property type="match status" value="1"/>
</dbReference>
<organism evidence="1 2">
    <name type="scientific">Pseudomonas atacamensis</name>
    <dbReference type="NCBI Taxonomy" id="2565368"/>
    <lineage>
        <taxon>Bacteria</taxon>
        <taxon>Pseudomonadati</taxon>
        <taxon>Pseudomonadota</taxon>
        <taxon>Gammaproteobacteria</taxon>
        <taxon>Pseudomonadales</taxon>
        <taxon>Pseudomonadaceae</taxon>
        <taxon>Pseudomonas</taxon>
    </lineage>
</organism>
<dbReference type="RefSeq" id="WP_281893980.1">
    <property type="nucleotide sequence ID" value="NZ_BSCQ01000057.1"/>
</dbReference>
<accession>A0ABQ5PRN8</accession>
<evidence type="ECO:0000313" key="1">
    <source>
        <dbReference type="EMBL" id="GLH46225.1"/>
    </source>
</evidence>
<dbReference type="SUPFAM" id="SSF52172">
    <property type="entry name" value="CheY-like"/>
    <property type="match status" value="1"/>
</dbReference>
<keyword evidence="2" id="KW-1185">Reference proteome</keyword>
<dbReference type="Gene3D" id="3.40.50.2300">
    <property type="match status" value="1"/>
</dbReference>
<gene>
    <name evidence="1" type="ORF">RS3R1_53130</name>
</gene>
<reference evidence="1" key="3">
    <citation type="journal article" date="2023" name="J. Biotechnol.">
        <title>Draft Genome Sequences of Endophytic Pseudomonas Strains, Isolated from the Interior of Brassicaceae Plants.</title>
        <authorList>
            <person name="Kaneko H."/>
            <person name="Furuya T."/>
        </authorList>
    </citation>
    <scope>NUCLEOTIDE SEQUENCE</scope>
    <source>
        <strain evidence="1">RS3R-1</strain>
    </source>
</reference>
<dbReference type="InterPro" id="IPR011009">
    <property type="entry name" value="Kinase-like_dom_sf"/>
</dbReference>